<sequence>MRNSRIRKSCGLDDQSLVSKLLDDIRKLNIQDGSKSDQSSENDGTAASYIGKGVEIKNILSELQRKLNIKNNADVIDGSKKVFVFIGRKGSDSFVGSSTDAV</sequence>
<dbReference type="Proteomes" id="UP001472677">
    <property type="component" value="Unassembled WGS sequence"/>
</dbReference>
<reference evidence="1 2" key="1">
    <citation type="journal article" date="2024" name="G3 (Bethesda)">
        <title>Genome assembly of Hibiscus sabdariffa L. provides insights into metabolisms of medicinal natural products.</title>
        <authorList>
            <person name="Kim T."/>
        </authorList>
    </citation>
    <scope>NUCLEOTIDE SEQUENCE [LARGE SCALE GENOMIC DNA]</scope>
    <source>
        <strain evidence="1">TK-2024</strain>
        <tissue evidence="1">Old leaves</tissue>
    </source>
</reference>
<accession>A0ABR2BSX6</accession>
<gene>
    <name evidence="1" type="ORF">V6N12_035362</name>
</gene>
<evidence type="ECO:0000313" key="1">
    <source>
        <dbReference type="EMBL" id="KAK8510039.1"/>
    </source>
</evidence>
<comment type="caution">
    <text evidence="1">The sequence shown here is derived from an EMBL/GenBank/DDBJ whole genome shotgun (WGS) entry which is preliminary data.</text>
</comment>
<keyword evidence="2" id="KW-1185">Reference proteome</keyword>
<evidence type="ECO:0000313" key="2">
    <source>
        <dbReference type="Proteomes" id="UP001472677"/>
    </source>
</evidence>
<organism evidence="1 2">
    <name type="scientific">Hibiscus sabdariffa</name>
    <name type="common">roselle</name>
    <dbReference type="NCBI Taxonomy" id="183260"/>
    <lineage>
        <taxon>Eukaryota</taxon>
        <taxon>Viridiplantae</taxon>
        <taxon>Streptophyta</taxon>
        <taxon>Embryophyta</taxon>
        <taxon>Tracheophyta</taxon>
        <taxon>Spermatophyta</taxon>
        <taxon>Magnoliopsida</taxon>
        <taxon>eudicotyledons</taxon>
        <taxon>Gunneridae</taxon>
        <taxon>Pentapetalae</taxon>
        <taxon>rosids</taxon>
        <taxon>malvids</taxon>
        <taxon>Malvales</taxon>
        <taxon>Malvaceae</taxon>
        <taxon>Malvoideae</taxon>
        <taxon>Hibiscus</taxon>
    </lineage>
</organism>
<name>A0ABR2BSX6_9ROSI</name>
<proteinExistence type="predicted"/>
<dbReference type="EMBL" id="JBBPBM010000089">
    <property type="protein sequence ID" value="KAK8510039.1"/>
    <property type="molecule type" value="Genomic_DNA"/>
</dbReference>
<protein>
    <submittedName>
        <fullName evidence="1">Uncharacterized protein</fullName>
    </submittedName>
</protein>